<evidence type="ECO:0000313" key="2">
    <source>
        <dbReference type="EMBL" id="KAA1415444.1"/>
    </source>
</evidence>
<keyword evidence="3" id="KW-1185">Reference proteome</keyword>
<dbReference type="EMBL" id="VUJV01000009">
    <property type="protein sequence ID" value="KAA1415444.1"/>
    <property type="molecule type" value="Genomic_DNA"/>
</dbReference>
<dbReference type="InterPro" id="IPR006683">
    <property type="entry name" value="Thioestr_dom"/>
</dbReference>
<name>A0A5B1L4L7_9ACTN</name>
<evidence type="ECO:0000259" key="1">
    <source>
        <dbReference type="Pfam" id="PF03061"/>
    </source>
</evidence>
<dbReference type="SUPFAM" id="SSF54637">
    <property type="entry name" value="Thioesterase/thiol ester dehydrase-isomerase"/>
    <property type="match status" value="1"/>
</dbReference>
<dbReference type="RefSeq" id="WP_149730318.1">
    <property type="nucleotide sequence ID" value="NZ_VUJV01000009.1"/>
</dbReference>
<dbReference type="CDD" id="cd00586">
    <property type="entry name" value="4HBT"/>
    <property type="match status" value="1"/>
</dbReference>
<comment type="caution">
    <text evidence="2">The sequence shown here is derived from an EMBL/GenBank/DDBJ whole genome shotgun (WGS) entry which is preliminary data.</text>
</comment>
<dbReference type="Gene3D" id="3.10.129.10">
    <property type="entry name" value="Hotdog Thioesterase"/>
    <property type="match status" value="1"/>
</dbReference>
<dbReference type="AlphaFoldDB" id="A0A5B1L4L7"/>
<sequence length="145" mass="16147">MPDTSAGILIRKRIYLDDLDGFGMLHHARYALLFDNAVIDFWADAGWVLDPADSVLVIRELSLTYHQPVVGITDVDVRLWVERAGRTSVTYRFEVLSADHSVLHADGHRVVVNLDSETLRPAPFSEATWAMARPLLAPGVERPAA</sequence>
<protein>
    <submittedName>
        <fullName evidence="2">Acyl-CoA thioesterase</fullName>
    </submittedName>
</protein>
<dbReference type="InterPro" id="IPR029069">
    <property type="entry name" value="HotDog_dom_sf"/>
</dbReference>
<accession>A0A5B1L4L7</accession>
<reference evidence="2 3" key="1">
    <citation type="submission" date="2019-09" db="EMBL/GenBank/DDBJ databases">
        <title>Nocardioides panacisoli sp. nov., isolated from the soil of a ginseng field.</title>
        <authorList>
            <person name="Cho C."/>
        </authorList>
    </citation>
    <scope>NUCLEOTIDE SEQUENCE [LARGE SCALE GENOMIC DNA]</scope>
    <source>
        <strain evidence="2 3">BN130099</strain>
    </source>
</reference>
<proteinExistence type="predicted"/>
<evidence type="ECO:0000313" key="3">
    <source>
        <dbReference type="Proteomes" id="UP000325003"/>
    </source>
</evidence>
<gene>
    <name evidence="2" type="ORF">F0U44_20870</name>
</gene>
<feature type="domain" description="Thioesterase" evidence="1">
    <location>
        <begin position="22"/>
        <end position="101"/>
    </location>
</feature>
<organism evidence="2 3">
    <name type="scientific">Nocardioides humilatus</name>
    <dbReference type="NCBI Taxonomy" id="2607660"/>
    <lineage>
        <taxon>Bacteria</taxon>
        <taxon>Bacillati</taxon>
        <taxon>Actinomycetota</taxon>
        <taxon>Actinomycetes</taxon>
        <taxon>Propionibacteriales</taxon>
        <taxon>Nocardioidaceae</taxon>
        <taxon>Nocardioides</taxon>
    </lineage>
</organism>
<dbReference type="Pfam" id="PF03061">
    <property type="entry name" value="4HBT"/>
    <property type="match status" value="1"/>
</dbReference>
<reference evidence="2 3" key="2">
    <citation type="submission" date="2019-09" db="EMBL/GenBank/DDBJ databases">
        <authorList>
            <person name="Jin C."/>
        </authorList>
    </citation>
    <scope>NUCLEOTIDE SEQUENCE [LARGE SCALE GENOMIC DNA]</scope>
    <source>
        <strain evidence="2 3">BN130099</strain>
    </source>
</reference>
<dbReference type="Proteomes" id="UP000325003">
    <property type="component" value="Unassembled WGS sequence"/>
</dbReference>